<name>A0A8H5M813_9AGAR</name>
<dbReference type="EMBL" id="JAACJP010000005">
    <property type="protein sequence ID" value="KAF5384157.1"/>
    <property type="molecule type" value="Genomic_DNA"/>
</dbReference>
<evidence type="ECO:0000313" key="4">
    <source>
        <dbReference type="Proteomes" id="UP000565441"/>
    </source>
</evidence>
<evidence type="ECO:0000256" key="2">
    <source>
        <dbReference type="SAM" id="Phobius"/>
    </source>
</evidence>
<keyword evidence="2" id="KW-0812">Transmembrane</keyword>
<reference evidence="3 4" key="1">
    <citation type="journal article" date="2020" name="ISME J.">
        <title>Uncovering the hidden diversity of litter-decomposition mechanisms in mushroom-forming fungi.</title>
        <authorList>
            <person name="Floudas D."/>
            <person name="Bentzer J."/>
            <person name="Ahren D."/>
            <person name="Johansson T."/>
            <person name="Persson P."/>
            <person name="Tunlid A."/>
        </authorList>
    </citation>
    <scope>NUCLEOTIDE SEQUENCE [LARGE SCALE GENOMIC DNA]</scope>
    <source>
        <strain evidence="3 4">CBS 661.87</strain>
    </source>
</reference>
<evidence type="ECO:0000256" key="1">
    <source>
        <dbReference type="SAM" id="MobiDB-lite"/>
    </source>
</evidence>
<keyword evidence="2" id="KW-1133">Transmembrane helix</keyword>
<feature type="transmembrane region" description="Helical" evidence="2">
    <location>
        <begin position="66"/>
        <end position="90"/>
    </location>
</feature>
<keyword evidence="2" id="KW-0472">Membrane</keyword>
<comment type="caution">
    <text evidence="3">The sequence shown here is derived from an EMBL/GenBank/DDBJ whole genome shotgun (WGS) entry which is preliminary data.</text>
</comment>
<proteinExistence type="predicted"/>
<feature type="region of interest" description="Disordered" evidence="1">
    <location>
        <begin position="101"/>
        <end position="133"/>
    </location>
</feature>
<feature type="transmembrane region" description="Helical" evidence="2">
    <location>
        <begin position="9"/>
        <end position="26"/>
    </location>
</feature>
<sequence>MLSAILKSLPAAAIPGLILLDGYLFFRGLRLGVVVEFLAPTNSSAVATMTPMTTPMPIPSTLPVSFNYAGLALFILVLALGVLTGTVILYHRIYAGVRTKSVSPHDSSSQASNEVPSSLLEAESPDPPLPELEFDDSPLPSMSAIRGSTTNDPSTLPIYLFAVILRAQLVKARTESAKAECRATELARKIWALQKHNLQLSNYILVLQGMRVPPMFMYRGLVPPPITVRTVR</sequence>
<dbReference type="Proteomes" id="UP000565441">
    <property type="component" value="Unassembled WGS sequence"/>
</dbReference>
<dbReference type="AlphaFoldDB" id="A0A8H5M813"/>
<evidence type="ECO:0000313" key="3">
    <source>
        <dbReference type="EMBL" id="KAF5384157.1"/>
    </source>
</evidence>
<protein>
    <submittedName>
        <fullName evidence="3">Uncharacterized protein</fullName>
    </submittedName>
</protein>
<gene>
    <name evidence="3" type="ORF">D9615_003182</name>
</gene>
<accession>A0A8H5M813</accession>
<feature type="compositionally biased region" description="Polar residues" evidence="1">
    <location>
        <begin position="101"/>
        <end position="115"/>
    </location>
</feature>
<keyword evidence="4" id="KW-1185">Reference proteome</keyword>
<organism evidence="3 4">
    <name type="scientific">Tricholomella constricta</name>
    <dbReference type="NCBI Taxonomy" id="117010"/>
    <lineage>
        <taxon>Eukaryota</taxon>
        <taxon>Fungi</taxon>
        <taxon>Dikarya</taxon>
        <taxon>Basidiomycota</taxon>
        <taxon>Agaricomycotina</taxon>
        <taxon>Agaricomycetes</taxon>
        <taxon>Agaricomycetidae</taxon>
        <taxon>Agaricales</taxon>
        <taxon>Tricholomatineae</taxon>
        <taxon>Lyophyllaceae</taxon>
        <taxon>Tricholomella</taxon>
    </lineage>
</organism>